<keyword evidence="1" id="KW-0813">Transport</keyword>
<evidence type="ECO:0000313" key="2">
    <source>
        <dbReference type="Proteomes" id="UP001164539"/>
    </source>
</evidence>
<name>A0ACC1WS75_MELAZ</name>
<reference evidence="1 2" key="1">
    <citation type="journal article" date="2023" name="Science">
        <title>Complex scaffold remodeling in plant triterpene biosynthesis.</title>
        <authorList>
            <person name="De La Pena R."/>
            <person name="Hodgson H."/>
            <person name="Liu J.C."/>
            <person name="Stephenson M.J."/>
            <person name="Martin A.C."/>
            <person name="Owen C."/>
            <person name="Harkess A."/>
            <person name="Leebens-Mack J."/>
            <person name="Jimenez L.E."/>
            <person name="Osbourn A."/>
            <person name="Sattely E.S."/>
        </authorList>
    </citation>
    <scope>NUCLEOTIDE SEQUENCE [LARGE SCALE GENOMIC DNA]</scope>
    <source>
        <strain evidence="2">cv. JPN11</strain>
        <tissue evidence="1">Leaf</tissue>
    </source>
</reference>
<gene>
    <name evidence="1" type="ORF">OWV82_025061</name>
</gene>
<keyword evidence="1" id="KW-0762">Sugar transport</keyword>
<proteinExistence type="predicted"/>
<accession>A0ACC1WS75</accession>
<protein>
    <submittedName>
        <fullName evidence="1">Sugar transporter, putative (DUF1195)</fullName>
    </submittedName>
</protein>
<comment type="caution">
    <text evidence="1">The sequence shown here is derived from an EMBL/GenBank/DDBJ whole genome shotgun (WGS) entry which is preliminary data.</text>
</comment>
<organism evidence="1 2">
    <name type="scientific">Melia azedarach</name>
    <name type="common">Chinaberry tree</name>
    <dbReference type="NCBI Taxonomy" id="155640"/>
    <lineage>
        <taxon>Eukaryota</taxon>
        <taxon>Viridiplantae</taxon>
        <taxon>Streptophyta</taxon>
        <taxon>Embryophyta</taxon>
        <taxon>Tracheophyta</taxon>
        <taxon>Spermatophyta</taxon>
        <taxon>Magnoliopsida</taxon>
        <taxon>eudicotyledons</taxon>
        <taxon>Gunneridae</taxon>
        <taxon>Pentapetalae</taxon>
        <taxon>rosids</taxon>
        <taxon>malvids</taxon>
        <taxon>Sapindales</taxon>
        <taxon>Meliaceae</taxon>
        <taxon>Melia</taxon>
    </lineage>
</organism>
<sequence length="187" mass="20911">MNEYSSSTPSPATATTTITTVTSKRDKESSSSSSASASGLFGNKSSGYKFWVLSAIILLAFWSMFTGSVSLKWSTTNITRFSDDPDFPIHDDLDILEVEERKKAVMRMWDVYSHRSSVRLSRFWLEAFEAAYEYMTSDIPGVRDVAVSEIAKMSMHSINIDPLPDQSTGGIRQAIKKRASWQGKGRR</sequence>
<dbReference type="Proteomes" id="UP001164539">
    <property type="component" value="Chromosome 14"/>
</dbReference>
<keyword evidence="2" id="KW-1185">Reference proteome</keyword>
<evidence type="ECO:0000313" key="1">
    <source>
        <dbReference type="EMBL" id="KAJ4701887.1"/>
    </source>
</evidence>
<dbReference type="EMBL" id="CM051407">
    <property type="protein sequence ID" value="KAJ4701887.1"/>
    <property type="molecule type" value="Genomic_DNA"/>
</dbReference>